<dbReference type="Gene3D" id="1.10.10.730">
    <property type="entry name" value="KorB DNA-binding domain"/>
    <property type="match status" value="1"/>
</dbReference>
<dbReference type="Pfam" id="PF08535">
    <property type="entry name" value="KorB"/>
    <property type="match status" value="1"/>
</dbReference>
<dbReference type="EMBL" id="FOCT01000013">
    <property type="protein sequence ID" value="SEO18985.1"/>
    <property type="molecule type" value="Genomic_DNA"/>
</dbReference>
<gene>
    <name evidence="4" type="ORF">SAMN05216404_11353</name>
</gene>
<dbReference type="AlphaFoldDB" id="A0A1H8MNM7"/>
<comment type="similarity">
    <text evidence="1">Belongs to the ParB family.</text>
</comment>
<dbReference type="GO" id="GO:0005694">
    <property type="term" value="C:chromosome"/>
    <property type="evidence" value="ECO:0007669"/>
    <property type="project" value="TreeGrafter"/>
</dbReference>
<evidence type="ECO:0000313" key="5">
    <source>
        <dbReference type="Proteomes" id="UP000183898"/>
    </source>
</evidence>
<dbReference type="InterPro" id="IPR010575">
    <property type="entry name" value="KorB_C"/>
</dbReference>
<dbReference type="Pfam" id="PF06613">
    <property type="entry name" value="KorB_C"/>
    <property type="match status" value="1"/>
</dbReference>
<dbReference type="PANTHER" id="PTHR33375:SF1">
    <property type="entry name" value="CHROMOSOME-PARTITIONING PROTEIN PARB-RELATED"/>
    <property type="match status" value="1"/>
</dbReference>
<dbReference type="NCBIfam" id="TIGR00180">
    <property type="entry name" value="parB_part"/>
    <property type="match status" value="1"/>
</dbReference>
<dbReference type="Proteomes" id="UP000183898">
    <property type="component" value="Unassembled WGS sequence"/>
</dbReference>
<dbReference type="InterPro" id="IPR050336">
    <property type="entry name" value="Chromosome_partition/occlusion"/>
</dbReference>
<dbReference type="RefSeq" id="WP_074748493.1">
    <property type="nucleotide sequence ID" value="NZ_FOCT01000013.1"/>
</dbReference>
<dbReference type="Gene3D" id="3.90.1530.30">
    <property type="match status" value="1"/>
</dbReference>
<evidence type="ECO:0000256" key="2">
    <source>
        <dbReference type="SAM" id="MobiDB-lite"/>
    </source>
</evidence>
<name>A0A1H8MNM7_9PROT</name>
<dbReference type="SUPFAM" id="SSF109709">
    <property type="entry name" value="KorB DNA-binding domain-like"/>
    <property type="match status" value="1"/>
</dbReference>
<dbReference type="InterPro" id="IPR008988">
    <property type="entry name" value="Transcriptional_repressor_C"/>
</dbReference>
<reference evidence="4 5" key="1">
    <citation type="submission" date="2016-10" db="EMBL/GenBank/DDBJ databases">
        <authorList>
            <person name="de Groot N.N."/>
        </authorList>
    </citation>
    <scope>NUCLEOTIDE SEQUENCE [LARGE SCALE GENOMIC DNA]</scope>
    <source>
        <strain evidence="4 5">Nl18</strain>
    </source>
</reference>
<evidence type="ECO:0000256" key="1">
    <source>
        <dbReference type="ARBA" id="ARBA00006295"/>
    </source>
</evidence>
<protein>
    <submittedName>
        <fullName evidence="4">Chromosome partitioning protein, ParB family</fullName>
    </submittedName>
</protein>
<dbReference type="Gene3D" id="2.30.30.150">
    <property type="entry name" value="KorB, C-terminal domain"/>
    <property type="match status" value="1"/>
</dbReference>
<feature type="domain" description="ParB-like N-terminal" evidence="3">
    <location>
        <begin position="35"/>
        <end position="124"/>
    </location>
</feature>
<dbReference type="CDD" id="cd16398">
    <property type="entry name" value="KorB_N_like"/>
    <property type="match status" value="1"/>
</dbReference>
<dbReference type="InterPro" id="IPR036086">
    <property type="entry name" value="ParB/Sulfiredoxin_sf"/>
</dbReference>
<dbReference type="SUPFAM" id="SSF50037">
    <property type="entry name" value="C-terminal domain of transcriptional repressors"/>
    <property type="match status" value="1"/>
</dbReference>
<dbReference type="Pfam" id="PF02195">
    <property type="entry name" value="ParB_N"/>
    <property type="match status" value="1"/>
</dbReference>
<accession>A0A1H8MNM7</accession>
<evidence type="ECO:0000313" key="4">
    <source>
        <dbReference type="EMBL" id="SEO18985.1"/>
    </source>
</evidence>
<organism evidence="4 5">
    <name type="scientific">Nitrosospira multiformis</name>
    <dbReference type="NCBI Taxonomy" id="1231"/>
    <lineage>
        <taxon>Bacteria</taxon>
        <taxon>Pseudomonadati</taxon>
        <taxon>Pseudomonadota</taxon>
        <taxon>Betaproteobacteria</taxon>
        <taxon>Nitrosomonadales</taxon>
        <taxon>Nitrosomonadaceae</taxon>
        <taxon>Nitrosospira</taxon>
    </lineage>
</organism>
<feature type="compositionally biased region" description="Basic and acidic residues" evidence="2">
    <location>
        <begin position="244"/>
        <end position="253"/>
    </location>
</feature>
<dbReference type="SMART" id="SM00470">
    <property type="entry name" value="ParB"/>
    <property type="match status" value="1"/>
</dbReference>
<dbReference type="InterPro" id="IPR003115">
    <property type="entry name" value="ParB_N"/>
</dbReference>
<dbReference type="SUPFAM" id="SSF110849">
    <property type="entry name" value="ParB/Sulfiredoxin"/>
    <property type="match status" value="1"/>
</dbReference>
<evidence type="ECO:0000259" key="3">
    <source>
        <dbReference type="SMART" id="SM00470"/>
    </source>
</evidence>
<dbReference type="GO" id="GO:0007059">
    <property type="term" value="P:chromosome segregation"/>
    <property type="evidence" value="ECO:0007669"/>
    <property type="project" value="TreeGrafter"/>
</dbReference>
<proteinExistence type="inferred from homology"/>
<dbReference type="GO" id="GO:0045892">
    <property type="term" value="P:negative regulation of DNA-templated transcription"/>
    <property type="evidence" value="ECO:0007669"/>
    <property type="project" value="InterPro"/>
</dbReference>
<dbReference type="PANTHER" id="PTHR33375">
    <property type="entry name" value="CHROMOSOME-PARTITIONING PROTEIN PARB-RELATED"/>
    <property type="match status" value="1"/>
</dbReference>
<dbReference type="InterPro" id="IPR013741">
    <property type="entry name" value="KorB_domain"/>
</dbReference>
<dbReference type="InterPro" id="IPR004437">
    <property type="entry name" value="ParB/RepB/Spo0J"/>
</dbReference>
<sequence length="320" mass="36811">MVKAKKKTDDQSSRHIAPSLNDPGQESVSTSHSPIELPLDLIDEDPNQPRTVFDPQLLQELADTIRARGVKNPISVHLNTEKPGRYIINDGARRYRASKMAGKKSIPAFIDPDFTKIDQIIVNAHHANFTPREWAILIDQEEKKGKQRIQIAKELGKTPPFVTYYSNLLKLPEPLAEVFNSGRCEDVSALTQLFTVWKLYPDDVEIWLDDSTVEVTRHSIRSLRDFLDRRAEQESSSTLAPQEIHLEAETTSRERKRRTTNPFKLRKPLVQVRIDDRIGYLLYYRRPSRFGRAWIRYQDSGEEKEHAMNDVQLVGLAEGE</sequence>
<feature type="region of interest" description="Disordered" evidence="2">
    <location>
        <begin position="234"/>
        <end position="260"/>
    </location>
</feature>
<dbReference type="Gene3D" id="6.10.250.140">
    <property type="match status" value="1"/>
</dbReference>
<dbReference type="GO" id="GO:0003677">
    <property type="term" value="F:DNA binding"/>
    <property type="evidence" value="ECO:0007669"/>
    <property type="project" value="InterPro"/>
</dbReference>
<feature type="region of interest" description="Disordered" evidence="2">
    <location>
        <begin position="1"/>
        <end position="33"/>
    </location>
</feature>
<dbReference type="InterPro" id="IPR042075">
    <property type="entry name" value="KorB_DNA-db"/>
</dbReference>
<feature type="compositionally biased region" description="Polar residues" evidence="2">
    <location>
        <begin position="22"/>
        <end position="33"/>
    </location>
</feature>
<dbReference type="InterPro" id="IPR037048">
    <property type="entry name" value="KorB_C_sf"/>
</dbReference>